<keyword evidence="3" id="KW-1185">Reference proteome</keyword>
<dbReference type="PANTHER" id="PTHR22916:SF3">
    <property type="entry name" value="UDP-GLCNAC:BETAGAL BETA-1,3-N-ACETYLGLUCOSAMINYLTRANSFERASE-LIKE PROTEIN 1"/>
    <property type="match status" value="1"/>
</dbReference>
<evidence type="ECO:0000313" key="3">
    <source>
        <dbReference type="Proteomes" id="UP000191980"/>
    </source>
</evidence>
<comment type="caution">
    <text evidence="2">The sequence shown here is derived from an EMBL/GenBank/DDBJ whole genome shotgun (WGS) entry which is preliminary data.</text>
</comment>
<dbReference type="Pfam" id="PF00535">
    <property type="entry name" value="Glycos_transf_2"/>
    <property type="match status" value="1"/>
</dbReference>
<dbReference type="GO" id="GO:0016758">
    <property type="term" value="F:hexosyltransferase activity"/>
    <property type="evidence" value="ECO:0007669"/>
    <property type="project" value="UniProtKB-ARBA"/>
</dbReference>
<evidence type="ECO:0000259" key="1">
    <source>
        <dbReference type="Pfam" id="PF00535"/>
    </source>
</evidence>
<evidence type="ECO:0000313" key="2">
    <source>
        <dbReference type="EMBL" id="OQK16053.1"/>
    </source>
</evidence>
<dbReference type="AlphaFoldDB" id="A0A1V8M3S9"/>
<dbReference type="Proteomes" id="UP000191980">
    <property type="component" value="Unassembled WGS sequence"/>
</dbReference>
<dbReference type="RefSeq" id="WP_080523433.1">
    <property type="nucleotide sequence ID" value="NZ_LPUF01000002.1"/>
</dbReference>
<name>A0A1V8M3S9_9GAMM</name>
<dbReference type="SUPFAM" id="SSF53448">
    <property type="entry name" value="Nucleotide-diphospho-sugar transferases"/>
    <property type="match status" value="1"/>
</dbReference>
<dbReference type="EMBL" id="LPUF01000002">
    <property type="protein sequence ID" value="OQK16053.1"/>
    <property type="molecule type" value="Genomic_DNA"/>
</dbReference>
<dbReference type="InterPro" id="IPR001173">
    <property type="entry name" value="Glyco_trans_2-like"/>
</dbReference>
<sequence>MNFLRKVFLRFSDPLLKQCYWQRLYNKQTQTSDSPRWLNYLMFCDCEHEIHRYRSAESAYPAYLLQHSFLTCIEKRQRQRSVKHWQYKPLMSIQLAVYKVDSDQLQACLDSVARQLYPHWQLCIVEDGSGIAEIRKILVDFKQTFPDKVKLVCREENRGITASCQEAFLLTDGDYVALLDHDDYLAPEALYEVVKLLNQYPDTDWVYSDNDQIDSHGLRCCHHAKPAWSPELLLTYNYILHLSVIRRTLMQQAGGFRLGFEGSQDYDLYLRLSELSNKIRHIPRVLYSWRQSENSVSLNPENKSYAFDAAIRALNAALERRGEVGQACYPKHSWLGSYQINRQFDRKPEIDVIHINTEHPDLSKLAAQKAITIASQASLTFNQAMGNKLYSLINECEAPYILFLDCAAKFIGNEPLSRMATQLIPAGVAVCTAKIINSTGQVDHCGLAYQQGNLRYPLRGWDKNMDGIGAYGALPRNVTLTSPLISLCKTEEIQSLVEKLRDYQDFSGWSIALCLELQSRQLRICADGGIAIEYTQEKFYQLTLSDHDKALLQSHYPAFFNNHDPLYHNQMNSSIVTGV</sequence>
<reference evidence="2 3" key="1">
    <citation type="submission" date="2015-12" db="EMBL/GenBank/DDBJ databases">
        <authorList>
            <person name="Shamseldin A."/>
            <person name="Moawad H."/>
            <person name="Abd El-Rahim W.M."/>
            <person name="Sadowsky M.J."/>
        </authorList>
    </citation>
    <scope>NUCLEOTIDE SEQUENCE [LARGE SCALE GENOMIC DNA]</scope>
    <source>
        <strain evidence="2 3">WF1</strain>
    </source>
</reference>
<dbReference type="InterPro" id="IPR029044">
    <property type="entry name" value="Nucleotide-diphossugar_trans"/>
</dbReference>
<protein>
    <recommendedName>
        <fullName evidence="1">Glycosyltransferase 2-like domain-containing protein</fullName>
    </recommendedName>
</protein>
<dbReference type="CDD" id="cd04184">
    <property type="entry name" value="GT2_RfbC_Mx_like"/>
    <property type="match status" value="1"/>
</dbReference>
<dbReference type="PANTHER" id="PTHR22916">
    <property type="entry name" value="GLYCOSYLTRANSFERASE"/>
    <property type="match status" value="1"/>
</dbReference>
<accession>A0A1V8M3S9</accession>
<organism evidence="2 3">
    <name type="scientific">Methyloprofundus sedimenti</name>
    <dbReference type="NCBI Taxonomy" id="1420851"/>
    <lineage>
        <taxon>Bacteria</taxon>
        <taxon>Pseudomonadati</taxon>
        <taxon>Pseudomonadota</taxon>
        <taxon>Gammaproteobacteria</taxon>
        <taxon>Methylococcales</taxon>
        <taxon>Methylococcaceae</taxon>
        <taxon>Methyloprofundus</taxon>
    </lineage>
</organism>
<dbReference type="OrthoDB" id="5565254at2"/>
<proteinExistence type="predicted"/>
<dbReference type="STRING" id="1420851.AU255_13140"/>
<gene>
    <name evidence="2" type="ORF">AU255_13140</name>
</gene>
<feature type="domain" description="Glycosyltransferase 2-like" evidence="1">
    <location>
        <begin position="96"/>
        <end position="202"/>
    </location>
</feature>
<dbReference type="Gene3D" id="3.90.550.10">
    <property type="entry name" value="Spore Coat Polysaccharide Biosynthesis Protein SpsA, Chain A"/>
    <property type="match status" value="1"/>
</dbReference>